<keyword evidence="1" id="KW-0472">Membrane</keyword>
<keyword evidence="1" id="KW-1133">Transmembrane helix</keyword>
<keyword evidence="1" id="KW-0812">Transmembrane</keyword>
<dbReference type="GeneID" id="93248671"/>
<organism evidence="2 3">
    <name type="scientific">Mesomycoplasma hyorhinis</name>
    <name type="common">Mycoplasma hyorhinis</name>
    <dbReference type="NCBI Taxonomy" id="2100"/>
    <lineage>
        <taxon>Bacteria</taxon>
        <taxon>Bacillati</taxon>
        <taxon>Mycoplasmatota</taxon>
        <taxon>Mycoplasmoidales</taxon>
        <taxon>Metamycoplasmataceae</taxon>
        <taxon>Mesomycoplasma</taxon>
    </lineage>
</organism>
<gene>
    <name evidence="2" type="ORF">DR101_00395</name>
</gene>
<dbReference type="EMBL" id="QQQW01000002">
    <property type="protein sequence ID" value="MXR43424.1"/>
    <property type="molecule type" value="Genomic_DNA"/>
</dbReference>
<proteinExistence type="predicted"/>
<comment type="caution">
    <text evidence="2">The sequence shown here is derived from an EMBL/GenBank/DDBJ whole genome shotgun (WGS) entry which is preliminary data.</text>
</comment>
<feature type="transmembrane region" description="Helical" evidence="1">
    <location>
        <begin position="20"/>
        <end position="43"/>
    </location>
</feature>
<dbReference type="AlphaFoldDB" id="A0AAJ3D7X0"/>
<evidence type="ECO:0000313" key="2">
    <source>
        <dbReference type="EMBL" id="MXR43424.1"/>
    </source>
</evidence>
<name>A0AAJ3D7X0_MESHY</name>
<dbReference type="Proteomes" id="UP001193384">
    <property type="component" value="Unassembled WGS sequence"/>
</dbReference>
<evidence type="ECO:0000256" key="1">
    <source>
        <dbReference type="SAM" id="Phobius"/>
    </source>
</evidence>
<evidence type="ECO:0000313" key="3">
    <source>
        <dbReference type="Proteomes" id="UP001193384"/>
    </source>
</evidence>
<accession>A0AAJ3D7X0</accession>
<reference evidence="2 3" key="1">
    <citation type="submission" date="2018-07" db="EMBL/GenBank/DDBJ databases">
        <title>Genetic characterization of Mycoplasma hyopneumoniae, M. hyorhinis and M. flocculare isolates through whole genome sequencing analysis: comparative analysis of sequence types and putative genes involved in virulence.</title>
        <authorList>
            <person name="Fourour S."/>
            <person name="Lucas P."/>
            <person name="Touzain F."/>
            <person name="Tocqueville V."/>
            <person name="Kempf I."/>
            <person name="Marois-Crehan C."/>
        </authorList>
    </citation>
    <scope>NUCLEOTIDE SEQUENCE [LARGE SCALE GENOMIC DNA]</scope>
    <source>
        <strain evidence="2 3">MHR389</strain>
    </source>
</reference>
<dbReference type="RefSeq" id="WP_014582746.1">
    <property type="nucleotide sequence ID" value="NZ_CP016817.1"/>
</dbReference>
<protein>
    <submittedName>
        <fullName evidence="2">Uncharacterized protein</fullName>
    </submittedName>
</protein>
<sequence length="84" mass="9103">MNYKLTKLTEEEKFSISGAGVAAVATATLTALPSVINVLMNLIGMFKGATSHSGELKTKENTIKWDNSETKNSASSKNPIYFVY</sequence>